<protein>
    <submittedName>
        <fullName evidence="8">Transposase</fullName>
    </submittedName>
</protein>
<evidence type="ECO:0000256" key="4">
    <source>
        <dbReference type="ARBA" id="ARBA00023125"/>
    </source>
</evidence>
<comment type="similarity">
    <text evidence="2">In the N-terminal section; belongs to the transposase 2 family.</text>
</comment>
<evidence type="ECO:0000259" key="7">
    <source>
        <dbReference type="Pfam" id="PF07282"/>
    </source>
</evidence>
<feature type="domain" description="Cas12f1-like TNB" evidence="7">
    <location>
        <begin position="71"/>
        <end position="137"/>
    </location>
</feature>
<dbReference type="PANTHER" id="PTHR30405">
    <property type="entry name" value="TRANSPOSASE"/>
    <property type="match status" value="1"/>
</dbReference>
<dbReference type="Proteomes" id="UP001523566">
    <property type="component" value="Unassembled WGS sequence"/>
</dbReference>
<evidence type="ECO:0000313" key="8">
    <source>
        <dbReference type="EMBL" id="MCP1103709.1"/>
    </source>
</evidence>
<dbReference type="NCBIfam" id="NF040570">
    <property type="entry name" value="guided_TnpB"/>
    <property type="match status" value="1"/>
</dbReference>
<comment type="caution">
    <text evidence="8">The sequence shown here is derived from an EMBL/GenBank/DDBJ whole genome shotgun (WGS) entry which is preliminary data.</text>
</comment>
<dbReference type="Pfam" id="PF01385">
    <property type="entry name" value="OrfB_IS605"/>
    <property type="match status" value="1"/>
</dbReference>
<name>A0ABT1ED03_9FIRM</name>
<proteinExistence type="inferred from homology"/>
<evidence type="ECO:0000256" key="3">
    <source>
        <dbReference type="ARBA" id="ARBA00022578"/>
    </source>
</evidence>
<evidence type="ECO:0000256" key="2">
    <source>
        <dbReference type="ARBA" id="ARBA00011044"/>
    </source>
</evidence>
<dbReference type="InterPro" id="IPR001959">
    <property type="entry name" value="Transposase"/>
</dbReference>
<feature type="domain" description="Probable transposase IS891/IS1136/IS1341" evidence="6">
    <location>
        <begin position="1"/>
        <end position="59"/>
    </location>
</feature>
<dbReference type="InterPro" id="IPR010095">
    <property type="entry name" value="Cas12f1-like_TNB"/>
</dbReference>
<evidence type="ECO:0000256" key="1">
    <source>
        <dbReference type="ARBA" id="ARBA00008761"/>
    </source>
</evidence>
<feature type="non-terminal residue" evidence="8">
    <location>
        <position position="1"/>
    </location>
</feature>
<keyword evidence="9" id="KW-1185">Reference proteome</keyword>
<dbReference type="InterPro" id="IPR051399">
    <property type="entry name" value="RNA-guided_DNA_endo/Transpos"/>
</dbReference>
<dbReference type="NCBIfam" id="TIGR01766">
    <property type="entry name" value="IS200/IS605 family accessory protein TnpB-like domain"/>
    <property type="match status" value="1"/>
</dbReference>
<reference evidence="8 9" key="1">
    <citation type="journal article" date="2022" name="Genome Biol. Evol.">
        <title>Host diet, physiology and behaviors set the stage for Lachnospiraceae cladogenesis.</title>
        <authorList>
            <person name="Vera-Ponce De Leon A."/>
            <person name="Schneider M."/>
            <person name="Jahnes B.C."/>
            <person name="Sadowski V."/>
            <person name="Camuy-Velez L.A."/>
            <person name="Duan J."/>
            <person name="Sabree Z.L."/>
        </authorList>
    </citation>
    <scope>NUCLEOTIDE SEQUENCE [LARGE SCALE GENOMIC DNA]</scope>
    <source>
        <strain evidence="8 9">PAL113</strain>
    </source>
</reference>
<organism evidence="8 9">
    <name type="scientific">Aequitasia blattaphilus</name>
    <dbReference type="NCBI Taxonomy" id="2949332"/>
    <lineage>
        <taxon>Bacteria</taxon>
        <taxon>Bacillati</taxon>
        <taxon>Bacillota</taxon>
        <taxon>Clostridia</taxon>
        <taxon>Lachnospirales</taxon>
        <taxon>Lachnospiraceae</taxon>
        <taxon>Aequitasia</taxon>
    </lineage>
</organism>
<keyword evidence="4" id="KW-0238">DNA-binding</keyword>
<evidence type="ECO:0000259" key="6">
    <source>
        <dbReference type="Pfam" id="PF01385"/>
    </source>
</evidence>
<keyword evidence="3" id="KW-0815">Transposition</keyword>
<sequence>SKCVKGSGNYQKQKRRVALCHEKTKNQRKDYQHKLSLELAREYDVVCVEDLNMKSMSRSLHLGKGVMDNGFGNFCNLLEYKLRDRGKKLLKINRYYPSSKTCSKCGKIKRELSLAERSYRCECGNQLDRDVNAAINIREEGKRMLSA</sequence>
<dbReference type="Pfam" id="PF07282">
    <property type="entry name" value="Cas12f1-like_TNB"/>
    <property type="match status" value="1"/>
</dbReference>
<dbReference type="PANTHER" id="PTHR30405:SF11">
    <property type="entry name" value="RNA-GUIDED DNA ENDONUCLEASE RV2885C-RELATED"/>
    <property type="match status" value="1"/>
</dbReference>
<dbReference type="EMBL" id="JAMZFW010000041">
    <property type="protein sequence ID" value="MCP1103709.1"/>
    <property type="molecule type" value="Genomic_DNA"/>
</dbReference>
<evidence type="ECO:0000313" key="9">
    <source>
        <dbReference type="Proteomes" id="UP001523566"/>
    </source>
</evidence>
<evidence type="ECO:0000256" key="5">
    <source>
        <dbReference type="ARBA" id="ARBA00023172"/>
    </source>
</evidence>
<comment type="similarity">
    <text evidence="1">In the C-terminal section; belongs to the transposase 35 family.</text>
</comment>
<gene>
    <name evidence="8" type="ORF">NK125_15020</name>
</gene>
<keyword evidence="5" id="KW-0233">DNA recombination</keyword>
<dbReference type="RefSeq" id="WP_262067476.1">
    <property type="nucleotide sequence ID" value="NZ_JAMXOD010000041.1"/>
</dbReference>
<accession>A0ABT1ED03</accession>